<protein>
    <submittedName>
        <fullName evidence="1">Uncharacterized protein</fullName>
    </submittedName>
</protein>
<organism evidence="1 2">
    <name type="scientific">Linnemannia hyalina</name>
    <dbReference type="NCBI Taxonomy" id="64524"/>
    <lineage>
        <taxon>Eukaryota</taxon>
        <taxon>Fungi</taxon>
        <taxon>Fungi incertae sedis</taxon>
        <taxon>Mucoromycota</taxon>
        <taxon>Mortierellomycotina</taxon>
        <taxon>Mortierellomycetes</taxon>
        <taxon>Mortierellales</taxon>
        <taxon>Mortierellaceae</taxon>
        <taxon>Linnemannia</taxon>
    </lineage>
</organism>
<gene>
    <name evidence="1" type="ORF">KI688_012151</name>
</gene>
<reference evidence="1" key="1">
    <citation type="submission" date="2021-06" db="EMBL/GenBank/DDBJ databases">
        <title>Genome Sequence of Mortierella hyaline Strain SCG-10, a Cold-Adapted, Nitrate-Reducing Fungus Isolated from Soil in Minnesota, USA.</title>
        <authorList>
            <person name="Aldossari N."/>
        </authorList>
    </citation>
    <scope>NUCLEOTIDE SEQUENCE</scope>
    <source>
        <strain evidence="1">SCG-10</strain>
    </source>
</reference>
<proteinExistence type="predicted"/>
<dbReference type="Proteomes" id="UP000707451">
    <property type="component" value="Unassembled WGS sequence"/>
</dbReference>
<name>A0A9P7XVF5_9FUNG</name>
<accession>A0A9P7XVF5</accession>
<dbReference type="EMBL" id="JAHRHY010000008">
    <property type="protein sequence ID" value="KAG9067368.1"/>
    <property type="molecule type" value="Genomic_DNA"/>
</dbReference>
<dbReference type="AlphaFoldDB" id="A0A9P7XVF5"/>
<evidence type="ECO:0000313" key="1">
    <source>
        <dbReference type="EMBL" id="KAG9067368.1"/>
    </source>
</evidence>
<sequence>MVSSKPELGAYSTPAVGNTTATTETAAGAAKSACCGQKDWDLHPACIRKIENEGSPEDVKLLHEMEHQCPRAAKNQL</sequence>
<comment type="caution">
    <text evidence="1">The sequence shown here is derived from an EMBL/GenBank/DDBJ whole genome shotgun (WGS) entry which is preliminary data.</text>
</comment>
<dbReference type="OrthoDB" id="2095854at2759"/>
<evidence type="ECO:0000313" key="2">
    <source>
        <dbReference type="Proteomes" id="UP000707451"/>
    </source>
</evidence>
<keyword evidence="2" id="KW-1185">Reference proteome</keyword>